<gene>
    <name evidence="1" type="ORF">SAMN05216229_1234</name>
</gene>
<evidence type="ECO:0000313" key="2">
    <source>
        <dbReference type="Proteomes" id="UP000243084"/>
    </source>
</evidence>
<protein>
    <submittedName>
        <fullName evidence="1">Uncharacterized protein</fullName>
    </submittedName>
</protein>
<keyword evidence="2" id="KW-1185">Reference proteome</keyword>
<dbReference type="RefSeq" id="WP_175526693.1">
    <property type="nucleotide sequence ID" value="NZ_FOXM01000023.1"/>
</dbReference>
<reference evidence="2" key="1">
    <citation type="submission" date="2016-10" db="EMBL/GenBank/DDBJ databases">
        <authorList>
            <person name="Varghese N."/>
            <person name="Submissions S."/>
        </authorList>
    </citation>
    <scope>NUCLEOTIDE SEQUENCE [LARGE SCALE GENOMIC DNA]</scope>
    <source>
        <strain evidence="2">JCM 18195</strain>
    </source>
</reference>
<proteinExistence type="predicted"/>
<accession>A0A1I5YN18</accession>
<dbReference type="EMBL" id="FOXM01000023">
    <property type="protein sequence ID" value="SFQ45651.1"/>
    <property type="molecule type" value="Genomic_DNA"/>
</dbReference>
<organism evidence="1 2">
    <name type="scientific">Geopseudomonas sagittaria</name>
    <dbReference type="NCBI Taxonomy" id="1135990"/>
    <lineage>
        <taxon>Bacteria</taxon>
        <taxon>Pseudomonadati</taxon>
        <taxon>Pseudomonadota</taxon>
        <taxon>Gammaproteobacteria</taxon>
        <taxon>Pseudomonadales</taxon>
        <taxon>Pseudomonadaceae</taxon>
        <taxon>Geopseudomonas</taxon>
    </lineage>
</organism>
<dbReference type="Proteomes" id="UP000243084">
    <property type="component" value="Unassembled WGS sequence"/>
</dbReference>
<dbReference type="AlphaFoldDB" id="A0A1I5YN18"/>
<dbReference type="Gene3D" id="2.60.120.260">
    <property type="entry name" value="Galactose-binding domain-like"/>
    <property type="match status" value="1"/>
</dbReference>
<sequence>MITRPITRPVTSPIARAVNDAIGAWNPRALFALGEQGVIYDPSDLSTLWQDSAGTTPVTAAGQPVGLMLDKRLGLVRGAEILTNGDFSQGAAGWTISGADATHIATFSGGTLRYQSGTTSPQLTVAASAGVATIGKAYEVTVVVSAHVSGGVKVFENTTGSVAIAGVGTFKGVIVASSAVLSITRTTANVDITIGSVSLRELHGNHAVQPTASAKPFIRDTPRRIDYDADDSLAVTFQAALGSACTVARSIPGVGAQILTAQTIGTSFTDNVDNCGLIIVNRALNAAETANLTRYLNQRAGV</sequence>
<name>A0A1I5YN18_9GAMM</name>
<evidence type="ECO:0000313" key="1">
    <source>
        <dbReference type="EMBL" id="SFQ45651.1"/>
    </source>
</evidence>